<evidence type="ECO:0000313" key="3">
    <source>
        <dbReference type="EMBL" id="MBB6130880.1"/>
    </source>
</evidence>
<evidence type="ECO:0000313" key="4">
    <source>
        <dbReference type="Proteomes" id="UP000541583"/>
    </source>
</evidence>
<sequence>MYIILLEVTALLAVIILPLLVVRKKFRKRSKPVYKIDTNTEYARYAINEDGFLEEINVSNLSKHRH</sequence>
<dbReference type="RefSeq" id="WP_076373622.1">
    <property type="nucleotide sequence ID" value="NZ_FTMG01000005.1"/>
</dbReference>
<feature type="transmembrane region" description="Helical" evidence="1">
    <location>
        <begin position="6"/>
        <end position="22"/>
    </location>
</feature>
<keyword evidence="1" id="KW-1133">Transmembrane helix</keyword>
<dbReference type="Proteomes" id="UP000548326">
    <property type="component" value="Unassembled WGS sequence"/>
</dbReference>
<name>A0A1N6YUT2_9SPHI</name>
<accession>A0A1N6YUT2</accession>
<dbReference type="EMBL" id="JACHCA010000018">
    <property type="protein sequence ID" value="MBB6130880.1"/>
    <property type="molecule type" value="Genomic_DNA"/>
</dbReference>
<gene>
    <name evidence="3" type="ORF">HDF22_005026</name>
    <name evidence="2" type="ORF">HDF23_002611</name>
</gene>
<keyword evidence="4" id="KW-1185">Reference proteome</keyword>
<evidence type="ECO:0000256" key="1">
    <source>
        <dbReference type="SAM" id="Phobius"/>
    </source>
</evidence>
<keyword evidence="1" id="KW-0812">Transmembrane</keyword>
<keyword evidence="1" id="KW-0472">Membrane</keyword>
<protein>
    <submittedName>
        <fullName evidence="3">Uncharacterized protein</fullName>
    </submittedName>
</protein>
<organism evidence="3 5">
    <name type="scientific">Mucilaginibacter lappiensis</name>
    <dbReference type="NCBI Taxonomy" id="354630"/>
    <lineage>
        <taxon>Bacteria</taxon>
        <taxon>Pseudomonadati</taxon>
        <taxon>Bacteroidota</taxon>
        <taxon>Sphingobacteriia</taxon>
        <taxon>Sphingobacteriales</taxon>
        <taxon>Sphingobacteriaceae</taxon>
        <taxon>Mucilaginibacter</taxon>
    </lineage>
</organism>
<evidence type="ECO:0000313" key="5">
    <source>
        <dbReference type="Proteomes" id="UP000548326"/>
    </source>
</evidence>
<proteinExistence type="predicted"/>
<dbReference type="EMBL" id="JACHCB010000005">
    <property type="protein sequence ID" value="MBB6109862.1"/>
    <property type="molecule type" value="Genomic_DNA"/>
</dbReference>
<reference evidence="4 5" key="1">
    <citation type="submission" date="2020-08" db="EMBL/GenBank/DDBJ databases">
        <title>Genomic Encyclopedia of Type Strains, Phase IV (KMG-V): Genome sequencing to study the core and pangenomes of soil and plant-associated prokaryotes.</title>
        <authorList>
            <person name="Whitman W."/>
        </authorList>
    </citation>
    <scope>NUCLEOTIDE SEQUENCE [LARGE SCALE GENOMIC DNA]</scope>
    <source>
        <strain evidence="2 4">ANJLi2</strain>
        <strain evidence="3 5">MP601</strain>
    </source>
</reference>
<dbReference type="Proteomes" id="UP000541583">
    <property type="component" value="Unassembled WGS sequence"/>
</dbReference>
<evidence type="ECO:0000313" key="2">
    <source>
        <dbReference type="EMBL" id="MBB6109862.1"/>
    </source>
</evidence>
<dbReference type="OrthoDB" id="799525at2"/>
<dbReference type="AlphaFoldDB" id="A0A1N6YUT2"/>
<comment type="caution">
    <text evidence="3">The sequence shown here is derived from an EMBL/GenBank/DDBJ whole genome shotgun (WGS) entry which is preliminary data.</text>
</comment>